<reference evidence="1" key="1">
    <citation type="submission" date="2023-03" db="EMBL/GenBank/DDBJ databases">
        <title>Chromosome-level genomes of two armyworms, Mythimna separata and Mythimna loreyi, provide insights into the biosynthesis and reception of sex pheromones.</title>
        <authorList>
            <person name="Zhao H."/>
        </authorList>
    </citation>
    <scope>NUCLEOTIDE SEQUENCE</scope>
    <source>
        <strain evidence="1">BeijingLab</strain>
    </source>
</reference>
<accession>A0ACC2QQ03</accession>
<dbReference type="Proteomes" id="UP001231649">
    <property type="component" value="Chromosome 19"/>
</dbReference>
<keyword evidence="2" id="KW-1185">Reference proteome</keyword>
<dbReference type="EMBL" id="CM056795">
    <property type="protein sequence ID" value="KAJ8720922.1"/>
    <property type="molecule type" value="Genomic_DNA"/>
</dbReference>
<comment type="caution">
    <text evidence="1">The sequence shown here is derived from an EMBL/GenBank/DDBJ whole genome shotgun (WGS) entry which is preliminary data.</text>
</comment>
<protein>
    <submittedName>
        <fullName evidence="1">Uncharacterized protein</fullName>
    </submittedName>
</protein>
<sequence length="107" mass="12600">MKKRLHVAEMRMLRWMCGATRINKVRNEYIRGSLKVVPVTEKFKGNRLSWYGHVNRGDITHVTKRVLSLHVDGWRGRGRPKKRWMDCVRSDMKEKGVSDSMTGDRTE</sequence>
<evidence type="ECO:0000313" key="2">
    <source>
        <dbReference type="Proteomes" id="UP001231649"/>
    </source>
</evidence>
<name>A0ACC2QQ03_9NEOP</name>
<proteinExistence type="predicted"/>
<gene>
    <name evidence="1" type="ORF">PYW08_006387</name>
</gene>
<evidence type="ECO:0000313" key="1">
    <source>
        <dbReference type="EMBL" id="KAJ8720922.1"/>
    </source>
</evidence>
<organism evidence="1 2">
    <name type="scientific">Mythimna loreyi</name>
    <dbReference type="NCBI Taxonomy" id="667449"/>
    <lineage>
        <taxon>Eukaryota</taxon>
        <taxon>Metazoa</taxon>
        <taxon>Ecdysozoa</taxon>
        <taxon>Arthropoda</taxon>
        <taxon>Hexapoda</taxon>
        <taxon>Insecta</taxon>
        <taxon>Pterygota</taxon>
        <taxon>Neoptera</taxon>
        <taxon>Endopterygota</taxon>
        <taxon>Lepidoptera</taxon>
        <taxon>Glossata</taxon>
        <taxon>Ditrysia</taxon>
        <taxon>Noctuoidea</taxon>
        <taxon>Noctuidae</taxon>
        <taxon>Noctuinae</taxon>
        <taxon>Hadenini</taxon>
        <taxon>Mythimna</taxon>
    </lineage>
</organism>